<dbReference type="OrthoDB" id="4217529at2"/>
<sequence length="327" mass="34751">MTEKTIDGHPVAGSYNPDGGFFSEDGKIYVTPSGEVQHGITAPDGHFLPNGEVRTVEGHQFYGMVQSNGSFFSQDGTLWVRPDGTVLHGTTKPDGTFITEKMIDGHAVSGSFYTNGAFFSEDGTVYVDPSGNVEHGITAPDGHFLPNGEVRTVGGQEVYGVGLPDGSFMSQDHTTIVLPEGTVARGTYDQSTGIFTGQNGSHYFLGKGGIQTGSYRGDGALLLTDGSVVRTPESWAVDLAQMANITNIVGNCASLIATSCDTITAQYRTIEGSWASPAGGDFANVATRVESAMTMLNTLLDDTIDRMRITHDNYVVSEEANLRNLGQ</sequence>
<keyword evidence="2" id="KW-1185">Reference proteome</keyword>
<dbReference type="EMBL" id="MVFC01000019">
    <property type="protein sequence ID" value="OON76172.1"/>
    <property type="molecule type" value="Genomic_DNA"/>
</dbReference>
<evidence type="ECO:0000313" key="2">
    <source>
        <dbReference type="Proteomes" id="UP000190539"/>
    </source>
</evidence>
<gene>
    <name evidence="1" type="ORF">B1H18_21330</name>
</gene>
<dbReference type="RefSeq" id="WP_077970004.1">
    <property type="nucleotide sequence ID" value="NZ_CP045178.1"/>
</dbReference>
<dbReference type="Gene3D" id="1.10.287.1060">
    <property type="entry name" value="ESAT-6-like"/>
    <property type="match status" value="1"/>
</dbReference>
<dbReference type="SUPFAM" id="SSF63829">
    <property type="entry name" value="Calcium-dependent phosphotriesterase"/>
    <property type="match status" value="1"/>
</dbReference>
<dbReference type="AlphaFoldDB" id="A0A1V4A5U4"/>
<name>A0A1V4A5U4_9ACTN</name>
<reference evidence="1 2" key="1">
    <citation type="submission" date="2017-02" db="EMBL/GenBank/DDBJ databases">
        <title>Draft Genome Sequence of Streptomyces tsukubaensis F601, a Producer of the immunosuppressant tacrolimus FK506.</title>
        <authorList>
            <person name="Zong G."/>
            <person name="Zhong C."/>
            <person name="Fu J."/>
            <person name="Qin R."/>
            <person name="Cao G."/>
        </authorList>
    </citation>
    <scope>NUCLEOTIDE SEQUENCE [LARGE SCALE GENOMIC DNA]</scope>
    <source>
        <strain evidence="1 2">F601</strain>
    </source>
</reference>
<protein>
    <submittedName>
        <fullName evidence="1">Uncharacterized protein</fullName>
    </submittedName>
</protein>
<dbReference type="InterPro" id="IPR036689">
    <property type="entry name" value="ESAT-6-like_sf"/>
</dbReference>
<comment type="caution">
    <text evidence="1">The sequence shown here is derived from an EMBL/GenBank/DDBJ whole genome shotgun (WGS) entry which is preliminary data.</text>
</comment>
<dbReference type="SUPFAM" id="SSF140453">
    <property type="entry name" value="EsxAB dimer-like"/>
    <property type="match status" value="1"/>
</dbReference>
<dbReference type="STRING" id="83656.B1H18_21330"/>
<organism evidence="1 2">
    <name type="scientific">Streptomyces tsukubensis</name>
    <dbReference type="NCBI Taxonomy" id="83656"/>
    <lineage>
        <taxon>Bacteria</taxon>
        <taxon>Bacillati</taxon>
        <taxon>Actinomycetota</taxon>
        <taxon>Actinomycetes</taxon>
        <taxon>Kitasatosporales</taxon>
        <taxon>Streptomycetaceae</taxon>
        <taxon>Streptomyces</taxon>
    </lineage>
</organism>
<evidence type="ECO:0000313" key="1">
    <source>
        <dbReference type="EMBL" id="OON76172.1"/>
    </source>
</evidence>
<dbReference type="Proteomes" id="UP000190539">
    <property type="component" value="Unassembled WGS sequence"/>
</dbReference>
<accession>A0A1V4A5U4</accession>
<proteinExistence type="predicted"/>